<feature type="transmembrane region" description="Helical" evidence="1">
    <location>
        <begin position="228"/>
        <end position="249"/>
    </location>
</feature>
<name>A0A9X2WG20_9GAMM</name>
<dbReference type="AlphaFoldDB" id="A0A9X2WG20"/>
<organism evidence="2 3">
    <name type="scientific">Thalassolituus pacificus</name>
    <dbReference type="NCBI Taxonomy" id="2975440"/>
    <lineage>
        <taxon>Bacteria</taxon>
        <taxon>Pseudomonadati</taxon>
        <taxon>Pseudomonadota</taxon>
        <taxon>Gammaproteobacteria</taxon>
        <taxon>Oceanospirillales</taxon>
        <taxon>Oceanospirillaceae</taxon>
        <taxon>Thalassolituus</taxon>
    </lineage>
</organism>
<reference evidence="2" key="2">
    <citation type="submission" date="2022-08" db="EMBL/GenBank/DDBJ databases">
        <authorList>
            <person name="Dong C."/>
        </authorList>
    </citation>
    <scope>NUCLEOTIDE SEQUENCE</scope>
    <source>
        <strain evidence="2">59MF3M-4</strain>
    </source>
</reference>
<evidence type="ECO:0000313" key="3">
    <source>
        <dbReference type="Proteomes" id="UP001147830"/>
    </source>
</evidence>
<reference evidence="2" key="1">
    <citation type="journal article" date="2022" name="Front. Microbiol.">
        <title>Genome-based taxonomic rearrangement of Oceanobacter-related bacteria including the description of Thalassolituus hydrocarbonoclasticus sp. nov. and Thalassolituus pacificus sp. nov. and emended description of the genus Thalassolituus.</title>
        <authorList>
            <person name="Dong C."/>
            <person name="Wei L."/>
            <person name="Wang J."/>
            <person name="Lai Q."/>
            <person name="Huang Z."/>
            <person name="Shao Z."/>
        </authorList>
    </citation>
    <scope>NUCLEOTIDE SEQUENCE</scope>
    <source>
        <strain evidence="2">59MF3M-4</strain>
    </source>
</reference>
<keyword evidence="1" id="KW-1133">Transmembrane helix</keyword>
<feature type="transmembrane region" description="Helical" evidence="1">
    <location>
        <begin position="18"/>
        <end position="37"/>
    </location>
</feature>
<comment type="caution">
    <text evidence="2">The sequence shown here is derived from an EMBL/GenBank/DDBJ whole genome shotgun (WGS) entry which is preliminary data.</text>
</comment>
<feature type="transmembrane region" description="Helical" evidence="1">
    <location>
        <begin position="96"/>
        <end position="119"/>
    </location>
</feature>
<keyword evidence="3" id="KW-1185">Reference proteome</keyword>
<feature type="transmembrane region" description="Helical" evidence="1">
    <location>
        <begin position="57"/>
        <end position="84"/>
    </location>
</feature>
<sequence length="314" mass="32569">MDQIATTILSSGRSAVELALFILLPIMIVMLSIMRWLEARGLLHRIVRVVSPLLRPFGLTGLGVFALIQVSMVSFAAPIATLAIMARNGSSPRHIAATLSMVLALAQANVVFPMAAAGLDIPTTLLLAIPAGLIAAAATYYVFGRTLSAEESAPPSAELLPQADPDHGKLLQVIRRAGSDAWDIAMGALPLLVVALVAVNLIRLTGAIGALESLLSPLLSAAGFPQQTLLLVITKYIAGGTAMMGIAMEQIQLGLLSAQDINLLAGLLLCPLDVAGVAILIAAGKPVAAVARPAIYGALIGIALRTAGHYWLFA</sequence>
<proteinExistence type="predicted"/>
<dbReference type="EMBL" id="JAOANI010000019">
    <property type="protein sequence ID" value="MCT7359609.1"/>
    <property type="molecule type" value="Genomic_DNA"/>
</dbReference>
<evidence type="ECO:0000256" key="1">
    <source>
        <dbReference type="SAM" id="Phobius"/>
    </source>
</evidence>
<evidence type="ECO:0000313" key="2">
    <source>
        <dbReference type="EMBL" id="MCT7359609.1"/>
    </source>
</evidence>
<gene>
    <name evidence="2" type="ORF">NYR02_11330</name>
</gene>
<accession>A0A9X2WG20</accession>
<feature type="transmembrane region" description="Helical" evidence="1">
    <location>
        <begin position="184"/>
        <end position="208"/>
    </location>
</feature>
<feature type="transmembrane region" description="Helical" evidence="1">
    <location>
        <begin position="294"/>
        <end position="313"/>
    </location>
</feature>
<feature type="transmembrane region" description="Helical" evidence="1">
    <location>
        <begin position="261"/>
        <end position="282"/>
    </location>
</feature>
<dbReference type="Proteomes" id="UP001147830">
    <property type="component" value="Unassembled WGS sequence"/>
</dbReference>
<dbReference type="RefSeq" id="WP_260976473.1">
    <property type="nucleotide sequence ID" value="NZ_JAOANI010000019.1"/>
</dbReference>
<protein>
    <submittedName>
        <fullName evidence="2">Nucleoside recognition family protein</fullName>
    </submittedName>
</protein>
<keyword evidence="1" id="KW-0472">Membrane</keyword>
<feature type="transmembrane region" description="Helical" evidence="1">
    <location>
        <begin position="125"/>
        <end position="143"/>
    </location>
</feature>
<keyword evidence="1" id="KW-0812">Transmembrane</keyword>